<protein>
    <submittedName>
        <fullName evidence="3">SRPBCC domain-containing protein</fullName>
    </submittedName>
</protein>
<feature type="domain" description="Activator of Hsp90 ATPase homologue 1/2-like C-terminal" evidence="2">
    <location>
        <begin position="23"/>
        <end position="159"/>
    </location>
</feature>
<evidence type="ECO:0000313" key="3">
    <source>
        <dbReference type="EMBL" id="TWS29694.1"/>
    </source>
</evidence>
<dbReference type="Gene3D" id="3.30.530.20">
    <property type="match status" value="1"/>
</dbReference>
<sequence length="160" mass="17767">MPVLTTGADREALKFTLEAEFAASPERVWQLWEDPRLLEKWWGPPTWPATFVRHELRPGGESRYYMTGPDGTKAGGWFATVSTDAPSTFTFRDGFAGDDGEPVDPEDYSTNTVVLAPEGAVTHMTLTATHRSLEQLERVLEMGMEEGMTEAMNQIDALLA</sequence>
<accession>A0A5C5S3K5</accession>
<dbReference type="Proteomes" id="UP000319375">
    <property type="component" value="Unassembled WGS sequence"/>
</dbReference>
<proteinExistence type="inferred from homology"/>
<dbReference type="RefSeq" id="WP_146485674.1">
    <property type="nucleotide sequence ID" value="NZ_VIGX01000002.1"/>
</dbReference>
<reference evidence="3 4" key="1">
    <citation type="submission" date="2019-06" db="EMBL/GenBank/DDBJ databases">
        <title>Tsukamurella conjunctivitidis sp. nov., Tsukamurella assacharolytica sp. nov. and Tsukamurella sputae sp. nov. isolated from patients with conjunctivitis, bacteraemia (lymphoma) and respiratory infection (sputum) in Hong Kong.</title>
        <authorList>
            <person name="Teng J.L.L."/>
            <person name="Lee H.H."/>
            <person name="Fong J.Y.H."/>
            <person name="Fok K.M.N."/>
            <person name="Lau S.K.P."/>
            <person name="Woo P.C.Y."/>
        </authorList>
    </citation>
    <scope>NUCLEOTIDE SEQUENCE [LARGE SCALE GENOMIC DNA]</scope>
    <source>
        <strain evidence="3 4">HKU72</strain>
    </source>
</reference>
<dbReference type="InterPro" id="IPR023393">
    <property type="entry name" value="START-like_dom_sf"/>
</dbReference>
<evidence type="ECO:0000313" key="4">
    <source>
        <dbReference type="Proteomes" id="UP000319375"/>
    </source>
</evidence>
<dbReference type="InterPro" id="IPR013538">
    <property type="entry name" value="ASHA1/2-like_C"/>
</dbReference>
<comment type="caution">
    <text evidence="3">The sequence shown here is derived from an EMBL/GenBank/DDBJ whole genome shotgun (WGS) entry which is preliminary data.</text>
</comment>
<dbReference type="AlphaFoldDB" id="A0A5C5S3K5"/>
<comment type="similarity">
    <text evidence="1">Belongs to the AHA1 family.</text>
</comment>
<organism evidence="3 4">
    <name type="scientific">Tsukamurella conjunctivitidis</name>
    <dbReference type="NCBI Taxonomy" id="2592068"/>
    <lineage>
        <taxon>Bacteria</taxon>
        <taxon>Bacillati</taxon>
        <taxon>Actinomycetota</taxon>
        <taxon>Actinomycetes</taxon>
        <taxon>Mycobacteriales</taxon>
        <taxon>Tsukamurellaceae</taxon>
        <taxon>Tsukamurella</taxon>
    </lineage>
</organism>
<keyword evidence="4" id="KW-1185">Reference proteome</keyword>
<dbReference type="Pfam" id="PF08327">
    <property type="entry name" value="AHSA1"/>
    <property type="match status" value="1"/>
</dbReference>
<dbReference type="OrthoDB" id="3365660at2"/>
<dbReference type="EMBL" id="VIGX01000002">
    <property type="protein sequence ID" value="TWS29694.1"/>
    <property type="molecule type" value="Genomic_DNA"/>
</dbReference>
<dbReference type="CDD" id="cd07814">
    <property type="entry name" value="SRPBCC_CalC_Aha1-like"/>
    <property type="match status" value="1"/>
</dbReference>
<dbReference type="SUPFAM" id="SSF55961">
    <property type="entry name" value="Bet v1-like"/>
    <property type="match status" value="1"/>
</dbReference>
<evidence type="ECO:0000259" key="2">
    <source>
        <dbReference type="Pfam" id="PF08327"/>
    </source>
</evidence>
<name>A0A5C5S3K5_9ACTN</name>
<gene>
    <name evidence="3" type="ORF">FK530_03880</name>
</gene>
<evidence type="ECO:0000256" key="1">
    <source>
        <dbReference type="ARBA" id="ARBA00006817"/>
    </source>
</evidence>